<dbReference type="OrthoDB" id="640249at2759"/>
<reference evidence="10" key="1">
    <citation type="submission" date="2022-11" db="UniProtKB">
        <authorList>
            <consortium name="EnsemblMetazoa"/>
        </authorList>
    </citation>
    <scope>IDENTIFICATION</scope>
</reference>
<dbReference type="Proteomes" id="UP000887568">
    <property type="component" value="Unplaced"/>
</dbReference>
<organism evidence="10 11">
    <name type="scientific">Patiria miniata</name>
    <name type="common">Bat star</name>
    <name type="synonym">Asterina miniata</name>
    <dbReference type="NCBI Taxonomy" id="46514"/>
    <lineage>
        <taxon>Eukaryota</taxon>
        <taxon>Metazoa</taxon>
        <taxon>Echinodermata</taxon>
        <taxon>Eleutherozoa</taxon>
        <taxon>Asterozoa</taxon>
        <taxon>Asteroidea</taxon>
        <taxon>Valvatacea</taxon>
        <taxon>Valvatida</taxon>
        <taxon>Asterinidae</taxon>
        <taxon>Patiria</taxon>
    </lineage>
</organism>
<dbReference type="GO" id="GO:0004197">
    <property type="term" value="F:cysteine-type endopeptidase activity"/>
    <property type="evidence" value="ECO:0007669"/>
    <property type="project" value="InterPro"/>
</dbReference>
<dbReference type="InterPro" id="IPR013128">
    <property type="entry name" value="Peptidase_C1A"/>
</dbReference>
<feature type="domain" description="Peptidase C1A papain C-terminal" evidence="9">
    <location>
        <begin position="79"/>
        <end position="325"/>
    </location>
</feature>
<dbReference type="Pfam" id="PF08127">
    <property type="entry name" value="Propeptide_C1"/>
    <property type="match status" value="1"/>
</dbReference>
<dbReference type="OMA" id="CQSGYST"/>
<evidence type="ECO:0000256" key="5">
    <source>
        <dbReference type="ARBA" id="ARBA00022807"/>
    </source>
</evidence>
<name>A0A913ZIW4_PATMI</name>
<evidence type="ECO:0000256" key="7">
    <source>
        <dbReference type="ARBA" id="ARBA00023157"/>
    </source>
</evidence>
<keyword evidence="3 8" id="KW-0732">Signal</keyword>
<keyword evidence="6" id="KW-0865">Zymogen</keyword>
<proteinExistence type="inferred from homology"/>
<dbReference type="CDD" id="cd02620">
    <property type="entry name" value="Peptidase_C1A_CathepsinB"/>
    <property type="match status" value="1"/>
</dbReference>
<comment type="similarity">
    <text evidence="1">Belongs to the peptidase C1 family.</text>
</comment>
<dbReference type="InterPro" id="IPR025661">
    <property type="entry name" value="Pept_asp_AS"/>
</dbReference>
<dbReference type="SMART" id="SM00645">
    <property type="entry name" value="Pept_C1"/>
    <property type="match status" value="1"/>
</dbReference>
<evidence type="ECO:0000256" key="1">
    <source>
        <dbReference type="ARBA" id="ARBA00008455"/>
    </source>
</evidence>
<dbReference type="InterPro" id="IPR038765">
    <property type="entry name" value="Papain-like_cys_pep_sf"/>
</dbReference>
<dbReference type="PRINTS" id="PR00705">
    <property type="entry name" value="PAPAIN"/>
</dbReference>
<dbReference type="RefSeq" id="XP_038051738.1">
    <property type="nucleotide sequence ID" value="XM_038195810.1"/>
</dbReference>
<dbReference type="SUPFAM" id="SSF54001">
    <property type="entry name" value="Cysteine proteinases"/>
    <property type="match status" value="1"/>
</dbReference>
<evidence type="ECO:0000256" key="3">
    <source>
        <dbReference type="ARBA" id="ARBA00022729"/>
    </source>
</evidence>
<keyword evidence="7" id="KW-1015">Disulfide bond</keyword>
<dbReference type="GO" id="GO:0006508">
    <property type="term" value="P:proteolysis"/>
    <property type="evidence" value="ECO:0007669"/>
    <property type="project" value="UniProtKB-KW"/>
</dbReference>
<protein>
    <recommendedName>
        <fullName evidence="9">Peptidase C1A papain C-terminal domain-containing protein</fullName>
    </recommendedName>
</protein>
<dbReference type="FunFam" id="3.90.70.10:FF:000031">
    <property type="entry name" value="Cathepsin B"/>
    <property type="match status" value="1"/>
</dbReference>
<dbReference type="Pfam" id="PF00112">
    <property type="entry name" value="Peptidase_C1"/>
    <property type="match status" value="1"/>
</dbReference>
<dbReference type="AlphaFoldDB" id="A0A913ZIW4"/>
<evidence type="ECO:0000313" key="10">
    <source>
        <dbReference type="EnsemblMetazoa" id="XP_038051737.1"/>
    </source>
</evidence>
<accession>A0A913ZIW4</accession>
<dbReference type="InterPro" id="IPR000169">
    <property type="entry name" value="Pept_cys_AS"/>
</dbReference>
<dbReference type="EnsemblMetazoa" id="XM_038195809.1">
    <property type="protein sequence ID" value="XP_038051737.1"/>
    <property type="gene ID" value="LOC119724658"/>
</dbReference>
<dbReference type="GeneID" id="119724658"/>
<evidence type="ECO:0000256" key="2">
    <source>
        <dbReference type="ARBA" id="ARBA00022670"/>
    </source>
</evidence>
<dbReference type="InterPro" id="IPR000668">
    <property type="entry name" value="Peptidase_C1A_C"/>
</dbReference>
<dbReference type="RefSeq" id="XP_038051737.1">
    <property type="nucleotide sequence ID" value="XM_038195809.1"/>
</dbReference>
<dbReference type="PROSITE" id="PS00640">
    <property type="entry name" value="THIOL_PROTEASE_ASN"/>
    <property type="match status" value="1"/>
</dbReference>
<dbReference type="EnsemblMetazoa" id="XM_038195810.1">
    <property type="protein sequence ID" value="XP_038051738.1"/>
    <property type="gene ID" value="LOC119724658"/>
</dbReference>
<keyword evidence="2" id="KW-0645">Protease</keyword>
<evidence type="ECO:0000313" key="11">
    <source>
        <dbReference type="Proteomes" id="UP000887568"/>
    </source>
</evidence>
<evidence type="ECO:0000256" key="4">
    <source>
        <dbReference type="ARBA" id="ARBA00022801"/>
    </source>
</evidence>
<evidence type="ECO:0000256" key="8">
    <source>
        <dbReference type="SAM" id="SignalP"/>
    </source>
</evidence>
<evidence type="ECO:0000256" key="6">
    <source>
        <dbReference type="ARBA" id="ARBA00023145"/>
    </source>
</evidence>
<dbReference type="PROSITE" id="PS00639">
    <property type="entry name" value="THIOL_PROTEASE_HIS"/>
    <property type="match status" value="1"/>
</dbReference>
<sequence>MRFAVFLASVLAVATAKTDFLEYSANMIQHINSMDTTWKAGPNFVGETLESVIARLGVKYPLPVDKKLPLYFHEDVSDIPMTFDARMKWPQCTTIPLIRDQAACGSCWAFGAVESMSDRECIHNMVQVNISAEELNDCCMECGDGCGGGYPNEAWSFWKTNGLVTGGLYKSKSGCQPYTIPSCDHHEPGHLKPCGAEVPTPKCMKTCIPGYSVAFDKDRHYGGSVYTISSNVMQIQKEIMTNGPVEADFTVYADFPTYRSGVYQHNSGGFLGGHAVKILGWGVEGGVDYWLVANSWNPTWGANGYFKIKRGVDECGIEDDINAGIPKKM</sequence>
<keyword evidence="4" id="KW-0378">Hydrolase</keyword>
<feature type="chain" id="PRO_5038275642" description="Peptidase C1A papain C-terminal domain-containing protein" evidence="8">
    <location>
        <begin position="17"/>
        <end position="329"/>
    </location>
</feature>
<feature type="signal peptide" evidence="8">
    <location>
        <begin position="1"/>
        <end position="16"/>
    </location>
</feature>
<dbReference type="Gene3D" id="3.90.70.10">
    <property type="entry name" value="Cysteine proteinases"/>
    <property type="match status" value="1"/>
</dbReference>
<dbReference type="PROSITE" id="PS00139">
    <property type="entry name" value="THIOL_PROTEASE_CYS"/>
    <property type="match status" value="1"/>
</dbReference>
<dbReference type="InterPro" id="IPR025660">
    <property type="entry name" value="Pept_his_AS"/>
</dbReference>
<dbReference type="PANTHER" id="PTHR12411">
    <property type="entry name" value="CYSTEINE PROTEASE FAMILY C1-RELATED"/>
    <property type="match status" value="1"/>
</dbReference>
<keyword evidence="5" id="KW-0788">Thiol protease</keyword>
<keyword evidence="11" id="KW-1185">Reference proteome</keyword>
<dbReference type="InterPro" id="IPR012599">
    <property type="entry name" value="Propeptide_C1A"/>
</dbReference>
<evidence type="ECO:0000259" key="9">
    <source>
        <dbReference type="SMART" id="SM00645"/>
    </source>
</evidence>